<dbReference type="EMBL" id="GBRH01262091">
    <property type="protein sequence ID" value="JAD35804.1"/>
    <property type="molecule type" value="Transcribed_RNA"/>
</dbReference>
<reference evidence="1" key="2">
    <citation type="journal article" date="2015" name="Data Brief">
        <title>Shoot transcriptome of the giant reed, Arundo donax.</title>
        <authorList>
            <person name="Barrero R.A."/>
            <person name="Guerrero F.D."/>
            <person name="Moolhuijzen P."/>
            <person name="Goolsby J.A."/>
            <person name="Tidwell J."/>
            <person name="Bellgard S.E."/>
            <person name="Bellgard M.I."/>
        </authorList>
    </citation>
    <scope>NUCLEOTIDE SEQUENCE</scope>
    <source>
        <tissue evidence="1">Shoot tissue taken approximately 20 cm above the soil surface</tissue>
    </source>
</reference>
<dbReference type="AlphaFoldDB" id="A0A0A8Z8Q0"/>
<name>A0A0A8Z8Q0_ARUDO</name>
<accession>A0A0A8Z8Q0</accession>
<proteinExistence type="predicted"/>
<organism evidence="1">
    <name type="scientific">Arundo donax</name>
    <name type="common">Giant reed</name>
    <name type="synonym">Donax arundinaceus</name>
    <dbReference type="NCBI Taxonomy" id="35708"/>
    <lineage>
        <taxon>Eukaryota</taxon>
        <taxon>Viridiplantae</taxon>
        <taxon>Streptophyta</taxon>
        <taxon>Embryophyta</taxon>
        <taxon>Tracheophyta</taxon>
        <taxon>Spermatophyta</taxon>
        <taxon>Magnoliopsida</taxon>
        <taxon>Liliopsida</taxon>
        <taxon>Poales</taxon>
        <taxon>Poaceae</taxon>
        <taxon>PACMAD clade</taxon>
        <taxon>Arundinoideae</taxon>
        <taxon>Arundineae</taxon>
        <taxon>Arundo</taxon>
    </lineage>
</organism>
<protein>
    <submittedName>
        <fullName evidence="1">Uncharacterized protein</fullName>
    </submittedName>
</protein>
<evidence type="ECO:0000313" key="1">
    <source>
        <dbReference type="EMBL" id="JAD35804.1"/>
    </source>
</evidence>
<sequence>MLQSFIKFFLGHLPVIY</sequence>
<reference evidence="1" key="1">
    <citation type="submission" date="2014-09" db="EMBL/GenBank/DDBJ databases">
        <authorList>
            <person name="Magalhaes I.L.F."/>
            <person name="Oliveira U."/>
            <person name="Santos F.R."/>
            <person name="Vidigal T.H.D.A."/>
            <person name="Brescovit A.D."/>
            <person name="Santos A.J."/>
        </authorList>
    </citation>
    <scope>NUCLEOTIDE SEQUENCE</scope>
    <source>
        <tissue evidence="1">Shoot tissue taken approximately 20 cm above the soil surface</tissue>
    </source>
</reference>